<dbReference type="PANTHER" id="PTHR24637:SF236">
    <property type="entry name" value="NEMATODE CUTICLE COLLAGEN N-TERMINAL DOMAIN-CONTAINING PROTEIN"/>
    <property type="match status" value="1"/>
</dbReference>
<feature type="compositionally biased region" description="Pro residues" evidence="2">
    <location>
        <begin position="257"/>
        <end position="268"/>
    </location>
</feature>
<evidence type="ECO:0000313" key="6">
    <source>
        <dbReference type="Proteomes" id="UP001303046"/>
    </source>
</evidence>
<keyword evidence="6" id="KW-1185">Reference proteome</keyword>
<feature type="region of interest" description="Disordered" evidence="2">
    <location>
        <begin position="346"/>
        <end position="365"/>
    </location>
</feature>
<dbReference type="Pfam" id="PF01484">
    <property type="entry name" value="Col_cuticle_N"/>
    <property type="match status" value="1"/>
</dbReference>
<dbReference type="InterPro" id="IPR008160">
    <property type="entry name" value="Collagen"/>
</dbReference>
<dbReference type="PANTHER" id="PTHR24637">
    <property type="entry name" value="COLLAGEN"/>
    <property type="match status" value="1"/>
</dbReference>
<dbReference type="Pfam" id="PF01391">
    <property type="entry name" value="Collagen"/>
    <property type="match status" value="1"/>
</dbReference>
<dbReference type="InterPro" id="IPR002486">
    <property type="entry name" value="Col_cuticle_N"/>
</dbReference>
<organism evidence="5 6">
    <name type="scientific">Necator americanus</name>
    <name type="common">Human hookworm</name>
    <dbReference type="NCBI Taxonomy" id="51031"/>
    <lineage>
        <taxon>Eukaryota</taxon>
        <taxon>Metazoa</taxon>
        <taxon>Ecdysozoa</taxon>
        <taxon>Nematoda</taxon>
        <taxon>Chromadorea</taxon>
        <taxon>Rhabditida</taxon>
        <taxon>Rhabditina</taxon>
        <taxon>Rhabditomorpha</taxon>
        <taxon>Strongyloidea</taxon>
        <taxon>Ancylostomatidae</taxon>
        <taxon>Bunostominae</taxon>
        <taxon>Necator</taxon>
    </lineage>
</organism>
<sequence length="365" mass="37029">MCQIQVFILPDKSDTNLSNPRRDEKLGGVRCVCAAVIASTNVAVRMKTTTIVTVVAGITAFTTGLSVIVVTYLFNDINNFYDEAIQEFLDFKDLANSVWHEMNLSYEDVREKRALVSGISRSRRQWPAHCACGAAPTMCPAGPPGPPGTDGIPGEPGRAGLPGKRGQDGISISGGGGAGGCIKCPPGPPGPAGPDGSMGPPGPNGMPGQAARDGGQGPPGPPGPAGDAGTPGRPGDQGPPGRPGAPGQRSIGVPGPAGVPGPPGPPGPAGERGADGGAGEPGPPGPPGRPGNPGRAGPDGPPGNPGVAGMPGRDAQYCPCPPRTIVYRALHKEVFTKKRRVKDTFPLSKRFLPHRKGKKNKQTSP</sequence>
<evidence type="ECO:0000256" key="2">
    <source>
        <dbReference type="SAM" id="MobiDB-lite"/>
    </source>
</evidence>
<accession>A0ABR1D905</accession>
<feature type="compositionally biased region" description="Low complexity" evidence="2">
    <location>
        <begin position="245"/>
        <end position="256"/>
    </location>
</feature>
<feature type="compositionally biased region" description="Low complexity" evidence="2">
    <location>
        <begin position="225"/>
        <end position="236"/>
    </location>
</feature>
<protein>
    <recommendedName>
        <fullName evidence="4">Nematode cuticle collagen N-terminal domain-containing protein</fullName>
    </recommendedName>
</protein>
<name>A0ABR1D905_NECAM</name>
<keyword evidence="3" id="KW-0472">Membrane</keyword>
<feature type="domain" description="Nematode cuticle collagen N-terminal" evidence="4">
    <location>
        <begin position="50"/>
        <end position="102"/>
    </location>
</feature>
<gene>
    <name evidence="5" type="primary">Necator_chrIV.g13431</name>
    <name evidence="5" type="ORF">RB195_000140</name>
</gene>
<dbReference type="SMART" id="SM01088">
    <property type="entry name" value="Col_cuticle_N"/>
    <property type="match status" value="1"/>
</dbReference>
<dbReference type="Proteomes" id="UP001303046">
    <property type="component" value="Unassembled WGS sequence"/>
</dbReference>
<evidence type="ECO:0000313" key="5">
    <source>
        <dbReference type="EMBL" id="KAK6746688.1"/>
    </source>
</evidence>
<keyword evidence="3" id="KW-0812">Transmembrane</keyword>
<dbReference type="EMBL" id="JAVFWL010000004">
    <property type="protein sequence ID" value="KAK6746688.1"/>
    <property type="molecule type" value="Genomic_DNA"/>
</dbReference>
<feature type="transmembrane region" description="Helical" evidence="3">
    <location>
        <begin position="51"/>
        <end position="74"/>
    </location>
</feature>
<proteinExistence type="predicted"/>
<evidence type="ECO:0000256" key="3">
    <source>
        <dbReference type="SAM" id="Phobius"/>
    </source>
</evidence>
<evidence type="ECO:0000259" key="4">
    <source>
        <dbReference type="SMART" id="SM01088"/>
    </source>
</evidence>
<comment type="caution">
    <text evidence="5">The sequence shown here is derived from an EMBL/GenBank/DDBJ whole genome shotgun (WGS) entry which is preliminary data.</text>
</comment>
<reference evidence="5 6" key="1">
    <citation type="submission" date="2023-08" db="EMBL/GenBank/DDBJ databases">
        <title>A Necator americanus chromosomal reference genome.</title>
        <authorList>
            <person name="Ilik V."/>
            <person name="Petrzelkova K.J."/>
            <person name="Pardy F."/>
            <person name="Fuh T."/>
            <person name="Niatou-Singa F.S."/>
            <person name="Gouil Q."/>
            <person name="Baker L."/>
            <person name="Ritchie M.E."/>
            <person name="Jex A.R."/>
            <person name="Gazzola D."/>
            <person name="Li H."/>
            <person name="Toshio Fujiwara R."/>
            <person name="Zhan B."/>
            <person name="Aroian R.V."/>
            <person name="Pafco B."/>
            <person name="Schwarz E.M."/>
        </authorList>
    </citation>
    <scope>NUCLEOTIDE SEQUENCE [LARGE SCALE GENOMIC DNA]</scope>
    <source>
        <strain evidence="5 6">Aroian</strain>
        <tissue evidence="5">Whole animal</tissue>
    </source>
</reference>
<evidence type="ECO:0000256" key="1">
    <source>
        <dbReference type="ARBA" id="ARBA00022737"/>
    </source>
</evidence>
<feature type="compositionally biased region" description="Pro residues" evidence="2">
    <location>
        <begin position="281"/>
        <end position="290"/>
    </location>
</feature>
<keyword evidence="1" id="KW-0677">Repeat</keyword>
<keyword evidence="3" id="KW-1133">Transmembrane helix</keyword>
<feature type="region of interest" description="Disordered" evidence="2">
    <location>
        <begin position="141"/>
        <end position="310"/>
    </location>
</feature>
<feature type="compositionally biased region" description="Basic residues" evidence="2">
    <location>
        <begin position="351"/>
        <end position="365"/>
    </location>
</feature>